<dbReference type="SUPFAM" id="SSF55804">
    <property type="entry name" value="Phoshotransferase/anion transport protein"/>
    <property type="match status" value="1"/>
</dbReference>
<dbReference type="Proteomes" id="UP000332515">
    <property type="component" value="Unassembled WGS sequence"/>
</dbReference>
<protein>
    <submittedName>
        <fullName evidence="2">PTS sugar transporter subunit IIA</fullName>
    </submittedName>
</protein>
<reference evidence="2 3" key="1">
    <citation type="submission" date="2019-09" db="EMBL/GenBank/DDBJ databases">
        <title>Segnochrobactrum spirostomi gen. nov., sp. nov., isolated from the ciliate Spirostomum cf. yagiui and description of a novel family, Segnochrobactraceae fam. nov. within the order Rhizobiales of the class Alphaproteobacteria.</title>
        <authorList>
            <person name="Akter S."/>
            <person name="Shazib S.U.A."/>
            <person name="Shin M.K."/>
        </authorList>
    </citation>
    <scope>NUCLEOTIDE SEQUENCE [LARGE SCALE GENOMIC DNA]</scope>
    <source>
        <strain evidence="2 3">Sp-1</strain>
    </source>
</reference>
<proteinExistence type="predicted"/>
<dbReference type="PROSITE" id="PS51094">
    <property type="entry name" value="PTS_EIIA_TYPE_2"/>
    <property type="match status" value="1"/>
</dbReference>
<keyword evidence="2" id="KW-0813">Transport</keyword>
<comment type="caution">
    <text evidence="2">The sequence shown here is derived from an EMBL/GenBank/DDBJ whole genome shotgun (WGS) entry which is preliminary data.</text>
</comment>
<organism evidence="2 3">
    <name type="scientific">Segnochrobactrum spirostomi</name>
    <dbReference type="NCBI Taxonomy" id="2608987"/>
    <lineage>
        <taxon>Bacteria</taxon>
        <taxon>Pseudomonadati</taxon>
        <taxon>Pseudomonadota</taxon>
        <taxon>Alphaproteobacteria</taxon>
        <taxon>Hyphomicrobiales</taxon>
        <taxon>Segnochrobactraceae</taxon>
        <taxon>Segnochrobactrum</taxon>
    </lineage>
</organism>
<dbReference type="EMBL" id="VWNA01000001">
    <property type="protein sequence ID" value="MQT11398.1"/>
    <property type="molecule type" value="Genomic_DNA"/>
</dbReference>
<keyword evidence="2" id="KW-0762">Sugar transport</keyword>
<dbReference type="Gene3D" id="3.40.930.10">
    <property type="entry name" value="Mannitol-specific EII, Chain A"/>
    <property type="match status" value="1"/>
</dbReference>
<name>A0A6A7XYI0_9HYPH</name>
<dbReference type="InterPro" id="IPR016152">
    <property type="entry name" value="PTrfase/Anion_transptr"/>
</dbReference>
<feature type="domain" description="PTS EIIA type-2" evidence="1">
    <location>
        <begin position="6"/>
        <end position="154"/>
    </location>
</feature>
<dbReference type="CDD" id="cd00211">
    <property type="entry name" value="PTS_IIA_fru"/>
    <property type="match status" value="1"/>
</dbReference>
<evidence type="ECO:0000313" key="2">
    <source>
        <dbReference type="EMBL" id="MQT11398.1"/>
    </source>
</evidence>
<keyword evidence="3" id="KW-1185">Reference proteome</keyword>
<dbReference type="Pfam" id="PF00359">
    <property type="entry name" value="PTS_EIIA_2"/>
    <property type="match status" value="1"/>
</dbReference>
<gene>
    <name evidence="2" type="ORF">F0357_01650</name>
</gene>
<dbReference type="RefSeq" id="WP_312861408.1">
    <property type="nucleotide sequence ID" value="NZ_VWNA01000001.1"/>
</dbReference>
<evidence type="ECO:0000313" key="3">
    <source>
        <dbReference type="Proteomes" id="UP000332515"/>
    </source>
</evidence>
<sequence length="157" mass="17057">MSTFSRFLDPQAIVLRAEADTPEAVIRLLGGKLQALGRVHPSFVEAVIAREATMPTGLPLGTAFNVAVPHTDPEHVIAPSLALATFDTPVVFSNMEDPDEKLPVRVVFLMALNERKRQIEMLQQIAETIQRPGAVEALAGARTVDEVWAALDQTSFA</sequence>
<dbReference type="PANTHER" id="PTHR47738">
    <property type="entry name" value="PTS SYSTEM FRUCTOSE-LIKE EIIA COMPONENT-RELATED"/>
    <property type="match status" value="1"/>
</dbReference>
<dbReference type="InterPro" id="IPR002178">
    <property type="entry name" value="PTS_EIIA_type-2_dom"/>
</dbReference>
<dbReference type="AlphaFoldDB" id="A0A6A7XYI0"/>
<dbReference type="PANTHER" id="PTHR47738:SF3">
    <property type="entry name" value="PHOSPHOTRANSFERASE SYSTEM MANNITOL_FRUCTOSE-SPECIFIC IIA DOMAIN CONTAINING PROTEIN"/>
    <property type="match status" value="1"/>
</dbReference>
<evidence type="ECO:0000259" key="1">
    <source>
        <dbReference type="PROSITE" id="PS51094"/>
    </source>
</evidence>
<accession>A0A6A7XYI0</accession>
<dbReference type="InterPro" id="IPR051541">
    <property type="entry name" value="PTS_SugarTrans_NitroReg"/>
</dbReference>